<feature type="domain" description="BAR" evidence="6">
    <location>
        <begin position="18"/>
        <end position="243"/>
    </location>
</feature>
<dbReference type="Gene3D" id="1.20.1270.60">
    <property type="entry name" value="Arfaptin homology (AH) domain/BAR domain"/>
    <property type="match status" value="1"/>
</dbReference>
<dbReference type="GO" id="GO:0005737">
    <property type="term" value="C:cytoplasm"/>
    <property type="evidence" value="ECO:0007669"/>
    <property type="project" value="InterPro"/>
</dbReference>
<dbReference type="Gene3D" id="2.30.30.40">
    <property type="entry name" value="SH3 Domains"/>
    <property type="match status" value="1"/>
</dbReference>
<comment type="similarity">
    <text evidence="1">Belongs to the endophilin family.</text>
</comment>
<evidence type="ECO:0000256" key="4">
    <source>
        <dbReference type="SAM" id="MobiDB-lite"/>
    </source>
</evidence>
<dbReference type="PANTHER" id="PTHR14167">
    <property type="entry name" value="SH3 DOMAIN-CONTAINING"/>
    <property type="match status" value="1"/>
</dbReference>
<feature type="domain" description="SH3" evidence="5">
    <location>
        <begin position="292"/>
        <end position="351"/>
    </location>
</feature>
<evidence type="ECO:0000259" key="5">
    <source>
        <dbReference type="PROSITE" id="PS50002"/>
    </source>
</evidence>
<dbReference type="InterPro" id="IPR004148">
    <property type="entry name" value="BAR_dom"/>
</dbReference>
<evidence type="ECO:0000256" key="3">
    <source>
        <dbReference type="PROSITE-ProRule" id="PRU00192"/>
    </source>
</evidence>
<sequence length="353" mass="39294">MSLAGFKKQINKANQFVSEKMGSAEGTKMEDEFVDLERKTDVMTNLVTQLLGKTKEYLQPNPTLRAKIYMHMAAQGAKYPQTEGALGDIMLKAGHELDPQLSDYASALLDVGSSLIEVGDTRDTLDAQVHENFLMPLNELDEKQLKEIAQHRKKLQGRRLDFDCKKRKGSKIAVEEVKMAQYKFEESKAICQQEMVLLMGNEVERIHQLSQLVCAMLEHHKKSADTLERLLLLLNKRVQASSRNGNTAQPKPAATTEGNQEEQGKSEASAKGTNPLAGESDSIGKPKEETKASKPCCRAICDYKGEKDGELAFTDGQIIVLTERLNDNWFEGTLDGKFGRVSAKHVEILVDLP</sequence>
<organism evidence="7 8">
    <name type="scientific">Desmophyllum pertusum</name>
    <dbReference type="NCBI Taxonomy" id="174260"/>
    <lineage>
        <taxon>Eukaryota</taxon>
        <taxon>Metazoa</taxon>
        <taxon>Cnidaria</taxon>
        <taxon>Anthozoa</taxon>
        <taxon>Hexacorallia</taxon>
        <taxon>Scleractinia</taxon>
        <taxon>Caryophylliina</taxon>
        <taxon>Caryophylliidae</taxon>
        <taxon>Desmophyllum</taxon>
    </lineage>
</organism>
<evidence type="ECO:0000256" key="1">
    <source>
        <dbReference type="ARBA" id="ARBA00006697"/>
    </source>
</evidence>
<feature type="region of interest" description="Disordered" evidence="4">
    <location>
        <begin position="241"/>
        <end position="289"/>
    </location>
</feature>
<evidence type="ECO:0000259" key="6">
    <source>
        <dbReference type="PROSITE" id="PS51021"/>
    </source>
</evidence>
<keyword evidence="2 3" id="KW-0728">SH3 domain</keyword>
<dbReference type="Proteomes" id="UP001163046">
    <property type="component" value="Unassembled WGS sequence"/>
</dbReference>
<dbReference type="PANTHER" id="PTHR14167:SF120">
    <property type="entry name" value="AER140CP"/>
    <property type="match status" value="1"/>
</dbReference>
<gene>
    <name evidence="7" type="primary">SH3GL1_2</name>
    <name evidence="7" type="ORF">OS493_034065</name>
</gene>
<reference evidence="7" key="1">
    <citation type="submission" date="2023-01" db="EMBL/GenBank/DDBJ databases">
        <title>Genome assembly of the deep-sea coral Lophelia pertusa.</title>
        <authorList>
            <person name="Herrera S."/>
            <person name="Cordes E."/>
        </authorList>
    </citation>
    <scope>NUCLEOTIDE SEQUENCE</scope>
    <source>
        <strain evidence="7">USNM1676648</strain>
        <tissue evidence="7">Polyp</tissue>
    </source>
</reference>
<dbReference type="PROSITE" id="PS51021">
    <property type="entry name" value="BAR"/>
    <property type="match status" value="1"/>
</dbReference>
<dbReference type="InterPro" id="IPR027267">
    <property type="entry name" value="AH/BAR_dom_sf"/>
</dbReference>
<proteinExistence type="inferred from homology"/>
<dbReference type="InterPro" id="IPR001452">
    <property type="entry name" value="SH3_domain"/>
</dbReference>
<comment type="caution">
    <text evidence="7">The sequence shown here is derived from an EMBL/GenBank/DDBJ whole genome shotgun (WGS) entry which is preliminary data.</text>
</comment>
<dbReference type="Pfam" id="PF03114">
    <property type="entry name" value="BAR"/>
    <property type="match status" value="1"/>
</dbReference>
<protein>
    <submittedName>
        <fullName evidence="7">Endophilin-A2</fullName>
    </submittedName>
</protein>
<dbReference type="OrthoDB" id="443981at2759"/>
<evidence type="ECO:0000256" key="2">
    <source>
        <dbReference type="ARBA" id="ARBA00022443"/>
    </source>
</evidence>
<dbReference type="SMART" id="SM00326">
    <property type="entry name" value="SH3"/>
    <property type="match status" value="1"/>
</dbReference>
<evidence type="ECO:0000313" key="8">
    <source>
        <dbReference type="Proteomes" id="UP001163046"/>
    </source>
</evidence>
<dbReference type="Pfam" id="PF07653">
    <property type="entry name" value="SH3_2"/>
    <property type="match status" value="1"/>
</dbReference>
<name>A0A9X0CP18_9CNID</name>
<dbReference type="SUPFAM" id="SSF50044">
    <property type="entry name" value="SH3-domain"/>
    <property type="match status" value="1"/>
</dbReference>
<dbReference type="SMART" id="SM00721">
    <property type="entry name" value="BAR"/>
    <property type="match status" value="1"/>
</dbReference>
<dbReference type="PROSITE" id="PS50002">
    <property type="entry name" value="SH3"/>
    <property type="match status" value="1"/>
</dbReference>
<evidence type="ECO:0000313" key="7">
    <source>
        <dbReference type="EMBL" id="KAJ7370136.1"/>
    </source>
</evidence>
<accession>A0A9X0CP18</accession>
<dbReference type="InterPro" id="IPR036028">
    <property type="entry name" value="SH3-like_dom_sf"/>
</dbReference>
<dbReference type="SUPFAM" id="SSF103657">
    <property type="entry name" value="BAR/IMD domain-like"/>
    <property type="match status" value="1"/>
</dbReference>
<dbReference type="InterPro" id="IPR050384">
    <property type="entry name" value="Endophilin_SH3RF"/>
</dbReference>
<dbReference type="EMBL" id="MU826872">
    <property type="protein sequence ID" value="KAJ7370136.1"/>
    <property type="molecule type" value="Genomic_DNA"/>
</dbReference>
<dbReference type="AlphaFoldDB" id="A0A9X0CP18"/>
<keyword evidence="8" id="KW-1185">Reference proteome</keyword>